<dbReference type="PANTHER" id="PTHR46305">
    <property type="match status" value="1"/>
</dbReference>
<dbReference type="PANTHER" id="PTHR46305:SF3">
    <property type="entry name" value="NADPH:QUINONE OXIDOREDUCTASE MDAB"/>
    <property type="match status" value="1"/>
</dbReference>
<evidence type="ECO:0000256" key="4">
    <source>
        <dbReference type="ARBA" id="ARBA00037981"/>
    </source>
</evidence>
<keyword evidence="7" id="KW-1185">Reference proteome</keyword>
<dbReference type="InterPro" id="IPR052397">
    <property type="entry name" value="NADPH-QR_MdaB"/>
</dbReference>
<dbReference type="RefSeq" id="WP_341418702.1">
    <property type="nucleotide sequence ID" value="NZ_JBBPCC010000022.1"/>
</dbReference>
<proteinExistence type="inferred from homology"/>
<reference evidence="6 7" key="1">
    <citation type="submission" date="2024-04" db="EMBL/GenBank/DDBJ databases">
        <title>draft genome sequnece of Paenibacillus filicis.</title>
        <authorList>
            <person name="Kim D.-U."/>
        </authorList>
    </citation>
    <scope>NUCLEOTIDE SEQUENCE [LARGE SCALE GENOMIC DNA]</scope>
    <source>
        <strain evidence="6 7">KACC14197</strain>
    </source>
</reference>
<dbReference type="Pfam" id="PF02525">
    <property type="entry name" value="Flavodoxin_2"/>
    <property type="match status" value="1"/>
</dbReference>
<feature type="domain" description="Flavodoxin-like fold" evidence="5">
    <location>
        <begin position="1"/>
        <end position="174"/>
    </location>
</feature>
<evidence type="ECO:0000256" key="1">
    <source>
        <dbReference type="ARBA" id="ARBA00001974"/>
    </source>
</evidence>
<keyword evidence="6" id="KW-0560">Oxidoreductase</keyword>
<keyword evidence="2" id="KW-0285">Flavoprotein</keyword>
<evidence type="ECO:0000256" key="2">
    <source>
        <dbReference type="ARBA" id="ARBA00022630"/>
    </source>
</evidence>
<comment type="cofactor">
    <cofactor evidence="1">
        <name>FAD</name>
        <dbReference type="ChEBI" id="CHEBI:57692"/>
    </cofactor>
</comment>
<comment type="caution">
    <text evidence="6">The sequence shown here is derived from an EMBL/GenBank/DDBJ whole genome shotgun (WGS) entry which is preliminary data.</text>
</comment>
<dbReference type="EC" id="1.-.-.-" evidence="6"/>
<dbReference type="InterPro" id="IPR029039">
    <property type="entry name" value="Flavoprotein-like_sf"/>
</dbReference>
<accession>A0ABU9DRV2</accession>
<evidence type="ECO:0000313" key="7">
    <source>
        <dbReference type="Proteomes" id="UP001469365"/>
    </source>
</evidence>
<comment type="similarity">
    <text evidence="4">Belongs to the oxidoreductase MdaB family.</text>
</comment>
<organism evidence="6 7">
    <name type="scientific">Paenibacillus filicis</name>
    <dbReference type="NCBI Taxonomy" id="669464"/>
    <lineage>
        <taxon>Bacteria</taxon>
        <taxon>Bacillati</taxon>
        <taxon>Bacillota</taxon>
        <taxon>Bacilli</taxon>
        <taxon>Bacillales</taxon>
        <taxon>Paenibacillaceae</taxon>
        <taxon>Paenibacillus</taxon>
    </lineage>
</organism>
<evidence type="ECO:0000313" key="6">
    <source>
        <dbReference type="EMBL" id="MEK8131567.1"/>
    </source>
</evidence>
<sequence length="182" mass="21013">MNILILNGHESYRDGDGQFNRTLMDKMTGILSEKHEVRISVLQNGYDVREEQHKYVWADLVIYQTPVYWFSVPGLLKTYMDQVFAYGVFFEGSNTYGQGGLMTGKSYMLSTTWNASEEAFSDPDGFFEGRSVDEVLAHLHRTHRYIAMQSLPSFTCLNVLKEPKMNETVERLEHHLRSTLNV</sequence>
<gene>
    <name evidence="6" type="ORF">WMW72_27025</name>
</gene>
<keyword evidence="3" id="KW-0274">FAD</keyword>
<dbReference type="EMBL" id="JBBPCC010000022">
    <property type="protein sequence ID" value="MEK8131567.1"/>
    <property type="molecule type" value="Genomic_DNA"/>
</dbReference>
<protein>
    <submittedName>
        <fullName evidence="6">NAD(P)H-dependent oxidoreductase</fullName>
        <ecNumber evidence="6">1.-.-.-</ecNumber>
    </submittedName>
</protein>
<evidence type="ECO:0000259" key="5">
    <source>
        <dbReference type="Pfam" id="PF02525"/>
    </source>
</evidence>
<dbReference type="SUPFAM" id="SSF52218">
    <property type="entry name" value="Flavoproteins"/>
    <property type="match status" value="1"/>
</dbReference>
<evidence type="ECO:0000256" key="3">
    <source>
        <dbReference type="ARBA" id="ARBA00022827"/>
    </source>
</evidence>
<dbReference type="InterPro" id="IPR003680">
    <property type="entry name" value="Flavodoxin_fold"/>
</dbReference>
<name>A0ABU9DRV2_9BACL</name>
<dbReference type="Gene3D" id="3.40.50.360">
    <property type="match status" value="1"/>
</dbReference>
<dbReference type="GO" id="GO:0016491">
    <property type="term" value="F:oxidoreductase activity"/>
    <property type="evidence" value="ECO:0007669"/>
    <property type="project" value="UniProtKB-KW"/>
</dbReference>
<dbReference type="Proteomes" id="UP001469365">
    <property type="component" value="Unassembled WGS sequence"/>
</dbReference>